<name>A0A7J7IRW2_9RHOD</name>
<dbReference type="InterPro" id="IPR006073">
    <property type="entry name" value="GTP-bd"/>
</dbReference>
<evidence type="ECO:0000313" key="4">
    <source>
        <dbReference type="Proteomes" id="UP000530660"/>
    </source>
</evidence>
<dbReference type="SUPFAM" id="SSF52540">
    <property type="entry name" value="P-loop containing nucleoside triphosphate hydrolases"/>
    <property type="match status" value="1"/>
</dbReference>
<organism evidence="3 4">
    <name type="scientific">Cyanidiococcus yangmingshanensis</name>
    <dbReference type="NCBI Taxonomy" id="2690220"/>
    <lineage>
        <taxon>Eukaryota</taxon>
        <taxon>Rhodophyta</taxon>
        <taxon>Bangiophyceae</taxon>
        <taxon>Cyanidiales</taxon>
        <taxon>Cyanidiaceae</taxon>
        <taxon>Cyanidiococcus</taxon>
    </lineage>
</organism>
<dbReference type="Gene3D" id="3.40.50.300">
    <property type="entry name" value="P-loop containing nucleotide triphosphate hydrolases"/>
    <property type="match status" value="1"/>
</dbReference>
<reference evidence="3 4" key="1">
    <citation type="journal article" date="2020" name="J. Phycol.">
        <title>Comparative genome analysis reveals Cyanidiococcus gen. nov., a new extremophilic red algal genus sister to Cyanidioschyzon (Cyanidioschyzonaceae, Rhodophyta).</title>
        <authorList>
            <person name="Liu S.-L."/>
            <person name="Chiang Y.-R."/>
            <person name="Yoon H.S."/>
            <person name="Fu H.-Y."/>
        </authorList>
    </citation>
    <scope>NUCLEOTIDE SEQUENCE [LARGE SCALE GENOMIC DNA]</scope>
    <source>
        <strain evidence="3 4">THAL066</strain>
    </source>
</reference>
<dbReference type="CDD" id="cd01855">
    <property type="entry name" value="YqeH"/>
    <property type="match status" value="1"/>
</dbReference>
<gene>
    <name evidence="3" type="primary">NOA1</name>
    <name evidence="3" type="ORF">F1559_000467</name>
</gene>
<evidence type="ECO:0000256" key="1">
    <source>
        <dbReference type="SAM" id="MobiDB-lite"/>
    </source>
</evidence>
<dbReference type="InterPro" id="IPR027417">
    <property type="entry name" value="P-loop_NTPase"/>
</dbReference>
<evidence type="ECO:0000313" key="3">
    <source>
        <dbReference type="EMBL" id="KAF6005101.1"/>
    </source>
</evidence>
<keyword evidence="4" id="KW-1185">Reference proteome</keyword>
<feature type="region of interest" description="Disordered" evidence="1">
    <location>
        <begin position="1"/>
        <end position="61"/>
    </location>
</feature>
<dbReference type="GO" id="GO:0005525">
    <property type="term" value="F:GTP binding"/>
    <property type="evidence" value="ECO:0007669"/>
    <property type="project" value="InterPro"/>
</dbReference>
<dbReference type="InterPro" id="IPR052807">
    <property type="entry name" value="Mito_transl_resp_regulator"/>
</dbReference>
<evidence type="ECO:0000259" key="2">
    <source>
        <dbReference type="Pfam" id="PF01926"/>
    </source>
</evidence>
<accession>A0A7J7IRW2</accession>
<dbReference type="EMBL" id="VWRR01000001">
    <property type="protein sequence ID" value="KAF6005101.1"/>
    <property type="molecule type" value="Genomic_DNA"/>
</dbReference>
<protein>
    <submittedName>
        <fullName evidence="3">Nitric oxide associated protein 1</fullName>
    </submittedName>
</protein>
<feature type="domain" description="G" evidence="2">
    <location>
        <begin position="200"/>
        <end position="268"/>
    </location>
</feature>
<proteinExistence type="predicted"/>
<dbReference type="AlphaFoldDB" id="A0A7J7IRW2"/>
<dbReference type="Pfam" id="PF01926">
    <property type="entry name" value="MMR_HSR1"/>
    <property type="match status" value="1"/>
</dbReference>
<dbReference type="Proteomes" id="UP000530660">
    <property type="component" value="Unassembled WGS sequence"/>
</dbReference>
<dbReference type="PANTHER" id="PTHR46406">
    <property type="entry name" value="NITRIC OXIDE-ASSOCIATED PROTEIN 1"/>
    <property type="match status" value="1"/>
</dbReference>
<sequence length="375" mass="41087">MTGESTSPGSGNAEHQEPQALLPTLCPGCGASIQSADPEGPGYLPTRALEPKKHSGEKTPPQRVCQRCFQLTHYSKMSQKGLRLMSPEQFREVLAPVASKRATIVCMLDILDLSNSMLKEVSQLASAQSRILVVLNKVDLLPSSVKLGHVTQWLWKQCALSGMRRRPSGVHLISAEKGLGIRGFIEDLTRTSREARTDHVYVMGAANVGKSTLLNRFLRGHPVKNLKTTRELTTSAVPGTTLGMLQLPLKNAATGERIVVVDTPGIVEPRRVNLLCLNDIAEMKGILPKRRLQGVTYRLELGKSMWLGGLVNIALVEGKPWFFTAYVSERVTVHVSDADKALNEAYRAQSCESWPPLARWPAHAARDGRASSHAH</sequence>
<feature type="compositionally biased region" description="Polar residues" evidence="1">
    <location>
        <begin position="1"/>
        <end position="10"/>
    </location>
</feature>
<dbReference type="PANTHER" id="PTHR46406:SF1">
    <property type="entry name" value="NITRIC OXIDE-ASSOCIATED PROTEIN 1"/>
    <property type="match status" value="1"/>
</dbReference>
<comment type="caution">
    <text evidence="3">The sequence shown here is derived from an EMBL/GenBank/DDBJ whole genome shotgun (WGS) entry which is preliminary data.</text>
</comment>
<dbReference type="OrthoDB" id="1696305at2759"/>